<organism evidence="3 4">
    <name type="scientific">Halorientalis regularis</name>
    <dbReference type="NCBI Taxonomy" id="660518"/>
    <lineage>
        <taxon>Archaea</taxon>
        <taxon>Methanobacteriati</taxon>
        <taxon>Methanobacteriota</taxon>
        <taxon>Stenosarchaea group</taxon>
        <taxon>Halobacteria</taxon>
        <taxon>Halobacteriales</taxon>
        <taxon>Haloarculaceae</taxon>
        <taxon>Halorientalis</taxon>
    </lineage>
</organism>
<dbReference type="Proteomes" id="UP000199076">
    <property type="component" value="Unassembled WGS sequence"/>
</dbReference>
<dbReference type="AlphaFoldDB" id="A0A1G7MP48"/>
<feature type="domain" description="DUF7969" evidence="2">
    <location>
        <begin position="3"/>
        <end position="121"/>
    </location>
</feature>
<dbReference type="InterPro" id="IPR058275">
    <property type="entry name" value="DUF7969"/>
</dbReference>
<proteinExistence type="predicted"/>
<feature type="region of interest" description="Disordered" evidence="1">
    <location>
        <begin position="62"/>
        <end position="133"/>
    </location>
</feature>
<dbReference type="EMBL" id="FNBK01000008">
    <property type="protein sequence ID" value="SDF63487.1"/>
    <property type="molecule type" value="Genomic_DNA"/>
</dbReference>
<dbReference type="RefSeq" id="WP_092692089.1">
    <property type="nucleotide sequence ID" value="NZ_FNBK01000008.1"/>
</dbReference>
<evidence type="ECO:0000313" key="3">
    <source>
        <dbReference type="EMBL" id="SDF63487.1"/>
    </source>
</evidence>
<sequence length="133" mass="14430">MVDVTYHCPYCGAVTGVEREGYLDDDSVTREPLDSWEYASTTADVDEREAADGIEFVCLGDADEGTAVGEDVPASTTSGPASDRGSDGGANDPDPQKDGCGRTFYLSFRKSEDGQRVEHRTPDIDPPRFDFRP</sequence>
<name>A0A1G7MP48_9EURY</name>
<dbReference type="OrthoDB" id="313263at2157"/>
<dbReference type="Pfam" id="PF25923">
    <property type="entry name" value="DUF7969"/>
    <property type="match status" value="1"/>
</dbReference>
<dbReference type="STRING" id="660518.SAMN05216218_10817"/>
<reference evidence="4" key="1">
    <citation type="submission" date="2016-10" db="EMBL/GenBank/DDBJ databases">
        <authorList>
            <person name="Varghese N."/>
            <person name="Submissions S."/>
        </authorList>
    </citation>
    <scope>NUCLEOTIDE SEQUENCE [LARGE SCALE GENOMIC DNA]</scope>
    <source>
        <strain evidence="4">IBRC-M 10760</strain>
    </source>
</reference>
<feature type="compositionally biased region" description="Basic and acidic residues" evidence="1">
    <location>
        <begin position="109"/>
        <end position="133"/>
    </location>
</feature>
<accession>A0A1G7MP48</accession>
<evidence type="ECO:0000259" key="2">
    <source>
        <dbReference type="Pfam" id="PF25923"/>
    </source>
</evidence>
<keyword evidence="4" id="KW-1185">Reference proteome</keyword>
<protein>
    <recommendedName>
        <fullName evidence="2">DUF7969 domain-containing protein</fullName>
    </recommendedName>
</protein>
<evidence type="ECO:0000313" key="4">
    <source>
        <dbReference type="Proteomes" id="UP000199076"/>
    </source>
</evidence>
<gene>
    <name evidence="3" type="ORF">SAMN05216218_10817</name>
</gene>
<evidence type="ECO:0000256" key="1">
    <source>
        <dbReference type="SAM" id="MobiDB-lite"/>
    </source>
</evidence>